<protein>
    <recommendedName>
        <fullName evidence="1">N-acetyltransferase domain-containing protein</fullName>
    </recommendedName>
</protein>
<dbReference type="InterPro" id="IPR016181">
    <property type="entry name" value="Acyl_CoA_acyltransferase"/>
</dbReference>
<evidence type="ECO:0000313" key="2">
    <source>
        <dbReference type="EMBL" id="GGX57499.1"/>
    </source>
</evidence>
<dbReference type="Pfam" id="PF00583">
    <property type="entry name" value="Acetyltransf_1"/>
    <property type="match status" value="1"/>
</dbReference>
<proteinExistence type="predicted"/>
<gene>
    <name evidence="2" type="ORF">GCM10007392_26340</name>
</gene>
<dbReference type="CDD" id="cd04301">
    <property type="entry name" value="NAT_SF"/>
    <property type="match status" value="1"/>
</dbReference>
<dbReference type="EMBL" id="BMXR01000006">
    <property type="protein sequence ID" value="GGX57499.1"/>
    <property type="molecule type" value="Genomic_DNA"/>
</dbReference>
<reference evidence="2" key="1">
    <citation type="journal article" date="2014" name="Int. J. Syst. Evol. Microbiol.">
        <title>Complete genome sequence of Corynebacterium casei LMG S-19264T (=DSM 44701T), isolated from a smear-ripened cheese.</title>
        <authorList>
            <consortium name="US DOE Joint Genome Institute (JGI-PGF)"/>
            <person name="Walter F."/>
            <person name="Albersmeier A."/>
            <person name="Kalinowski J."/>
            <person name="Ruckert C."/>
        </authorList>
    </citation>
    <scope>NUCLEOTIDE SEQUENCE</scope>
    <source>
        <strain evidence="2">KCTC 22169</strain>
    </source>
</reference>
<dbReference type="SUPFAM" id="SSF55729">
    <property type="entry name" value="Acyl-CoA N-acyltransferases (Nat)"/>
    <property type="match status" value="1"/>
</dbReference>
<feature type="domain" description="N-acetyltransferase" evidence="1">
    <location>
        <begin position="10"/>
        <end position="164"/>
    </location>
</feature>
<accession>A0A918KB35</accession>
<evidence type="ECO:0000313" key="3">
    <source>
        <dbReference type="Proteomes" id="UP000626148"/>
    </source>
</evidence>
<dbReference type="PROSITE" id="PS51186">
    <property type="entry name" value="GNAT"/>
    <property type="match status" value="1"/>
</dbReference>
<comment type="caution">
    <text evidence="2">The sequence shown here is derived from an EMBL/GenBank/DDBJ whole genome shotgun (WGS) entry which is preliminary data.</text>
</comment>
<dbReference type="AlphaFoldDB" id="A0A918KB35"/>
<organism evidence="2 3">
    <name type="scientific">Saccharospirillum salsuginis</name>
    <dbReference type="NCBI Taxonomy" id="418750"/>
    <lineage>
        <taxon>Bacteria</taxon>
        <taxon>Pseudomonadati</taxon>
        <taxon>Pseudomonadota</taxon>
        <taxon>Gammaproteobacteria</taxon>
        <taxon>Oceanospirillales</taxon>
        <taxon>Saccharospirillaceae</taxon>
        <taxon>Saccharospirillum</taxon>
    </lineage>
</organism>
<dbReference type="GO" id="GO:0016747">
    <property type="term" value="F:acyltransferase activity, transferring groups other than amino-acyl groups"/>
    <property type="evidence" value="ECO:0007669"/>
    <property type="project" value="InterPro"/>
</dbReference>
<dbReference type="Gene3D" id="3.40.630.30">
    <property type="match status" value="1"/>
</dbReference>
<sequence length="164" mass="18252">MSDQAQTGEYVVQPARTDDIDNIIHSIEQLLEELSGKTGIQLYQNSYEWCRRVIEDPSLGAIIVCRQKRSAKSLVGVITLSISNAIRVPKPYAVIEELWVDPAYRSVGVGASLLDEAMKFAEKSVLSRLEVGLPPFGFPNYTATEQFYGRNGFSPVGARMKRIL</sequence>
<reference evidence="2" key="2">
    <citation type="submission" date="2020-09" db="EMBL/GenBank/DDBJ databases">
        <authorList>
            <person name="Sun Q."/>
            <person name="Kim S."/>
        </authorList>
    </citation>
    <scope>NUCLEOTIDE SEQUENCE</scope>
    <source>
        <strain evidence="2">KCTC 22169</strain>
    </source>
</reference>
<keyword evidence="3" id="KW-1185">Reference proteome</keyword>
<name>A0A918KB35_9GAMM</name>
<dbReference type="InterPro" id="IPR000182">
    <property type="entry name" value="GNAT_dom"/>
</dbReference>
<evidence type="ECO:0000259" key="1">
    <source>
        <dbReference type="PROSITE" id="PS51186"/>
    </source>
</evidence>
<dbReference type="Proteomes" id="UP000626148">
    <property type="component" value="Unassembled WGS sequence"/>
</dbReference>
<dbReference type="RefSeq" id="WP_189609360.1">
    <property type="nucleotide sequence ID" value="NZ_BMXR01000006.1"/>
</dbReference>